<accession>A0ACB9H8R6</accession>
<keyword evidence="2" id="KW-1185">Reference proteome</keyword>
<gene>
    <name evidence="1" type="ORF">L2E82_05696</name>
</gene>
<name>A0ACB9H8R6_CICIN</name>
<comment type="caution">
    <text evidence="1">The sequence shown here is derived from an EMBL/GenBank/DDBJ whole genome shotgun (WGS) entry which is preliminary data.</text>
</comment>
<reference evidence="1 2" key="2">
    <citation type="journal article" date="2022" name="Mol. Ecol. Resour.">
        <title>The genomes of chicory, endive, great burdock and yacon provide insights into Asteraceae paleo-polyploidization history and plant inulin production.</title>
        <authorList>
            <person name="Fan W."/>
            <person name="Wang S."/>
            <person name="Wang H."/>
            <person name="Wang A."/>
            <person name="Jiang F."/>
            <person name="Liu H."/>
            <person name="Zhao H."/>
            <person name="Xu D."/>
            <person name="Zhang Y."/>
        </authorList>
    </citation>
    <scope>NUCLEOTIDE SEQUENCE [LARGE SCALE GENOMIC DNA]</scope>
    <source>
        <strain evidence="2">cv. Punajuju</strain>
        <tissue evidence="1">Leaves</tissue>
    </source>
</reference>
<proteinExistence type="predicted"/>
<protein>
    <submittedName>
        <fullName evidence="1">Uncharacterized protein</fullName>
    </submittedName>
</protein>
<evidence type="ECO:0000313" key="1">
    <source>
        <dbReference type="EMBL" id="KAI3791833.1"/>
    </source>
</evidence>
<dbReference type="Proteomes" id="UP001055811">
    <property type="component" value="Linkage Group LG01"/>
</dbReference>
<reference evidence="2" key="1">
    <citation type="journal article" date="2022" name="Mol. Ecol. Resour.">
        <title>The genomes of chicory, endive, great burdock and yacon provide insights into Asteraceae palaeo-polyploidization history and plant inulin production.</title>
        <authorList>
            <person name="Fan W."/>
            <person name="Wang S."/>
            <person name="Wang H."/>
            <person name="Wang A."/>
            <person name="Jiang F."/>
            <person name="Liu H."/>
            <person name="Zhao H."/>
            <person name="Xu D."/>
            <person name="Zhang Y."/>
        </authorList>
    </citation>
    <scope>NUCLEOTIDE SEQUENCE [LARGE SCALE GENOMIC DNA]</scope>
    <source>
        <strain evidence="2">cv. Punajuju</strain>
    </source>
</reference>
<evidence type="ECO:0000313" key="2">
    <source>
        <dbReference type="Proteomes" id="UP001055811"/>
    </source>
</evidence>
<dbReference type="EMBL" id="CM042009">
    <property type="protein sequence ID" value="KAI3791833.1"/>
    <property type="molecule type" value="Genomic_DNA"/>
</dbReference>
<sequence>MVASMDWPQVTKYKALVSAQPHRQEIIEDLSSTTSDERRGVVHSDGYKSTRQPGDSSLSQLAGPSQQTTMENDSKKPLTTEETAKLAAFSSKPLHGPTSVGLEMYQASTNQLNPMMSHGLTAGISGSYETIELGNPLSMQFNNSHDNQNAAMLMHKTQAGKVLDHEGGFPNVMASASKTLQTSNELSTYEVQLKHMQITSGIADTPGKEHIDQKGKQQFIGRQSSGFISEMKEGEILDKMIDKTEPPYGLPEHADTQGNRHGNNSHLPSWKCHPMESERHMVVMKNAN</sequence>
<organism evidence="1 2">
    <name type="scientific">Cichorium intybus</name>
    <name type="common">Chicory</name>
    <dbReference type="NCBI Taxonomy" id="13427"/>
    <lineage>
        <taxon>Eukaryota</taxon>
        <taxon>Viridiplantae</taxon>
        <taxon>Streptophyta</taxon>
        <taxon>Embryophyta</taxon>
        <taxon>Tracheophyta</taxon>
        <taxon>Spermatophyta</taxon>
        <taxon>Magnoliopsida</taxon>
        <taxon>eudicotyledons</taxon>
        <taxon>Gunneridae</taxon>
        <taxon>Pentapetalae</taxon>
        <taxon>asterids</taxon>
        <taxon>campanulids</taxon>
        <taxon>Asterales</taxon>
        <taxon>Asteraceae</taxon>
        <taxon>Cichorioideae</taxon>
        <taxon>Cichorieae</taxon>
        <taxon>Cichoriinae</taxon>
        <taxon>Cichorium</taxon>
    </lineage>
</organism>